<accession>A0ABS9KKD0</accession>
<comment type="caution">
    <text evidence="1">The sequence shown here is derived from an EMBL/GenBank/DDBJ whole genome shotgun (WGS) entry which is preliminary data.</text>
</comment>
<keyword evidence="2" id="KW-1185">Reference proteome</keyword>
<proteinExistence type="predicted"/>
<evidence type="ECO:0000313" key="1">
    <source>
        <dbReference type="EMBL" id="MCG2612773.1"/>
    </source>
</evidence>
<protein>
    <submittedName>
        <fullName evidence="1">Uncharacterized protein</fullName>
    </submittedName>
</protein>
<sequence>MSRKNNFDTTFLNRLKKLPSLDSLDLHRWADYIELRCFFNPDETFSRDEFLDCIKDYDDFFITKNSTVDYTTHLVNDEYDDEEVNHSVLNDRAYRSDMRQRFAEDCFRILESRVHIFKNYPFTISSNKRVLYRNKHLNIKNKYYAFLLFTSSLDYIGNHQDLFISSFDIFCLLVLKTLLPTRAEAHLFKPSSASISNNIFEGKQEDRLEQLSKHLHETLINEGKKGNLKKKKNVNSVDLIAWVSNGDSQNHLLSYTGQIFYALDWVDQNYLNRAKSLLSIIRISVPPVNLTFIPFSFRNCEGHWQRETDIGECVLLDRQRLLYHFQHNKSFFTSLPCYDVLEYLSKVKDKVYN</sequence>
<organism evidence="1 2">
    <name type="scientific">Terrimonas ginsenosidimutans</name>
    <dbReference type="NCBI Taxonomy" id="2908004"/>
    <lineage>
        <taxon>Bacteria</taxon>
        <taxon>Pseudomonadati</taxon>
        <taxon>Bacteroidota</taxon>
        <taxon>Chitinophagia</taxon>
        <taxon>Chitinophagales</taxon>
        <taxon>Chitinophagaceae</taxon>
        <taxon>Terrimonas</taxon>
    </lineage>
</organism>
<dbReference type="RefSeq" id="WP_237868002.1">
    <property type="nucleotide sequence ID" value="NZ_JAKLTR010000001.1"/>
</dbReference>
<reference evidence="1" key="1">
    <citation type="submission" date="2022-01" db="EMBL/GenBank/DDBJ databases">
        <authorList>
            <person name="Jo J.-H."/>
            <person name="Im W.-T."/>
        </authorList>
    </citation>
    <scope>NUCLEOTIDE SEQUENCE</scope>
    <source>
        <strain evidence="1">NA20</strain>
    </source>
</reference>
<name>A0ABS9KKD0_9BACT</name>
<dbReference type="Proteomes" id="UP001165367">
    <property type="component" value="Unassembled WGS sequence"/>
</dbReference>
<dbReference type="EMBL" id="JAKLTR010000001">
    <property type="protein sequence ID" value="MCG2612773.1"/>
    <property type="molecule type" value="Genomic_DNA"/>
</dbReference>
<gene>
    <name evidence="1" type="ORF">LZZ85_00720</name>
</gene>
<evidence type="ECO:0000313" key="2">
    <source>
        <dbReference type="Proteomes" id="UP001165367"/>
    </source>
</evidence>